<evidence type="ECO:0000256" key="1">
    <source>
        <dbReference type="ARBA" id="ARBA00022679"/>
    </source>
</evidence>
<keyword evidence="2" id="KW-0012">Acyltransferase</keyword>
<dbReference type="GO" id="GO:0008080">
    <property type="term" value="F:N-acetyltransferase activity"/>
    <property type="evidence" value="ECO:0007669"/>
    <property type="project" value="InterPro"/>
</dbReference>
<evidence type="ECO:0000313" key="5">
    <source>
        <dbReference type="Proteomes" id="UP000032452"/>
    </source>
</evidence>
<dbReference type="OrthoDB" id="9796171at2"/>
<dbReference type="PATRIC" id="fig|1618023.3.peg.3761"/>
<dbReference type="EMBL" id="JYON01000009">
    <property type="protein sequence ID" value="KJH71729.1"/>
    <property type="molecule type" value="Genomic_DNA"/>
</dbReference>
<dbReference type="Gene3D" id="3.40.630.30">
    <property type="match status" value="1"/>
</dbReference>
<keyword evidence="1 4" id="KW-0808">Transferase</keyword>
<protein>
    <submittedName>
        <fullName evidence="4">GCN5 family acetyltransferase</fullName>
    </submittedName>
</protein>
<evidence type="ECO:0000256" key="2">
    <source>
        <dbReference type="ARBA" id="ARBA00023315"/>
    </source>
</evidence>
<dbReference type="RefSeq" id="WP_045054530.1">
    <property type="nucleotide sequence ID" value="NZ_CAWMDP010000042.1"/>
</dbReference>
<dbReference type="InterPro" id="IPR045039">
    <property type="entry name" value="NSI-like"/>
</dbReference>
<dbReference type="InterPro" id="IPR000182">
    <property type="entry name" value="GNAT_dom"/>
</dbReference>
<dbReference type="STRING" id="1618023.UH38_10025"/>
<proteinExistence type="predicted"/>
<dbReference type="AlphaFoldDB" id="A0A0D8ZTF4"/>
<gene>
    <name evidence="4" type="ORF">UH38_10025</name>
</gene>
<dbReference type="PANTHER" id="PTHR43626:SF4">
    <property type="entry name" value="GCN5-RELATED N-ACETYLTRANSFERASE 2, CHLOROPLASTIC"/>
    <property type="match status" value="1"/>
</dbReference>
<reference evidence="4 5" key="1">
    <citation type="submission" date="2015-02" db="EMBL/GenBank/DDBJ databases">
        <title>Draft genome of a novel marine cyanobacterium (Chroococcales) isolated from South Atlantic Ocean.</title>
        <authorList>
            <person name="Rigonato J."/>
            <person name="Alvarenga D.O."/>
            <person name="Branco L.H."/>
            <person name="Varani A.M."/>
            <person name="Brandini F.P."/>
            <person name="Fiore M.F."/>
        </authorList>
    </citation>
    <scope>NUCLEOTIDE SEQUENCE [LARGE SCALE GENOMIC DNA]</scope>
    <source>
        <strain evidence="4 5">CENA595</strain>
    </source>
</reference>
<accession>A0A0D8ZTF4</accession>
<dbReference type="PROSITE" id="PS51186">
    <property type="entry name" value="GNAT"/>
    <property type="match status" value="1"/>
</dbReference>
<dbReference type="Pfam" id="PF13673">
    <property type="entry name" value="Acetyltransf_10"/>
    <property type="match status" value="1"/>
</dbReference>
<keyword evidence="5" id="KW-1185">Reference proteome</keyword>
<evidence type="ECO:0000313" key="4">
    <source>
        <dbReference type="EMBL" id="KJH71729.1"/>
    </source>
</evidence>
<dbReference type="PANTHER" id="PTHR43626">
    <property type="entry name" value="ACYL-COA N-ACYLTRANSFERASE"/>
    <property type="match status" value="1"/>
</dbReference>
<feature type="domain" description="N-acetyltransferase" evidence="3">
    <location>
        <begin position="6"/>
        <end position="144"/>
    </location>
</feature>
<sequence>MVPTEVEYRDNAELPRDGVVNLYSQCGWSSAEKPDVLLLALANSQTVVSAWHLNSLIGLGNAISDRALLVYYSHLLVLPSYQNMGVGREIMKRLQSRYIDFHQQILLAIDSAAPFYEKLGFKHSRGVRAMWIYDDSDIDTVKED</sequence>
<organism evidence="4 5">
    <name type="scientific">Aliterella atlantica CENA595</name>
    <dbReference type="NCBI Taxonomy" id="1618023"/>
    <lineage>
        <taxon>Bacteria</taxon>
        <taxon>Bacillati</taxon>
        <taxon>Cyanobacteriota</taxon>
        <taxon>Cyanophyceae</taxon>
        <taxon>Chroococcidiopsidales</taxon>
        <taxon>Aliterellaceae</taxon>
        <taxon>Aliterella</taxon>
    </lineage>
</organism>
<name>A0A0D8ZTF4_9CYAN</name>
<dbReference type="InterPro" id="IPR016181">
    <property type="entry name" value="Acyl_CoA_acyltransferase"/>
</dbReference>
<dbReference type="SUPFAM" id="SSF55729">
    <property type="entry name" value="Acyl-CoA N-acyltransferases (Nat)"/>
    <property type="match status" value="1"/>
</dbReference>
<dbReference type="GO" id="GO:0005737">
    <property type="term" value="C:cytoplasm"/>
    <property type="evidence" value="ECO:0007669"/>
    <property type="project" value="TreeGrafter"/>
</dbReference>
<comment type="caution">
    <text evidence="4">The sequence shown here is derived from an EMBL/GenBank/DDBJ whole genome shotgun (WGS) entry which is preliminary data.</text>
</comment>
<evidence type="ECO:0000259" key="3">
    <source>
        <dbReference type="PROSITE" id="PS51186"/>
    </source>
</evidence>
<dbReference type="Proteomes" id="UP000032452">
    <property type="component" value="Unassembled WGS sequence"/>
</dbReference>